<name>A0AAE1IMC9_9HYPO</name>
<accession>A0AAE1IMC9</accession>
<keyword evidence="3" id="KW-1185">Reference proteome</keyword>
<feature type="region of interest" description="Disordered" evidence="1">
    <location>
        <begin position="338"/>
        <end position="371"/>
    </location>
</feature>
<organism evidence="2 3">
    <name type="scientific">Trichoderma aggressivum f. europaeum</name>
    <dbReference type="NCBI Taxonomy" id="173218"/>
    <lineage>
        <taxon>Eukaryota</taxon>
        <taxon>Fungi</taxon>
        <taxon>Dikarya</taxon>
        <taxon>Ascomycota</taxon>
        <taxon>Pezizomycotina</taxon>
        <taxon>Sordariomycetes</taxon>
        <taxon>Hypocreomycetidae</taxon>
        <taxon>Hypocreales</taxon>
        <taxon>Hypocreaceae</taxon>
        <taxon>Trichoderma</taxon>
    </lineage>
</organism>
<feature type="compositionally biased region" description="Low complexity" evidence="1">
    <location>
        <begin position="352"/>
        <end position="365"/>
    </location>
</feature>
<sequence length="433" mass="47195">MPYSSSYSPVKSRSQGAKIASNSSPCLWAPPLAADDAVSKDFISLLVRIFPMAPSCLSPSLSLWFRSGHAALTNNYSTERNKPEHTSKLELTRPATSRLALLRGLAIQVGRPTAELDRAGISLLAWIHTPLSKRVRCRQSSLAGLVVARLALMACGEGERERERERESRSPLLDPSEEQVFSQLPSLAEFSVDPEGCPSGSFAQARHPACENETVSLSGSLGRGSAVSLCLGLSVSPSARAHTRMRIYCLMLCDEEYDVNTQKRVVQSLPGGHPDAEVADTNHASTMRFLSLCPAGVARLAPHVMSGQAMYVQTCHVTAELQYEHLQYLSGRISLSSPWGPKQGKSGRPRQAKQAEQNKNQQPAEPIGGNLMRSNASSNATALVPITYSATKRPATAQYHVLAPVPHQTGALGLVTDWARFRIHGWWKPDRRR</sequence>
<gene>
    <name evidence="2" type="ORF">Triagg1_655</name>
</gene>
<dbReference type="Proteomes" id="UP001273209">
    <property type="component" value="Unassembled WGS sequence"/>
</dbReference>
<dbReference type="RefSeq" id="XP_062761005.1">
    <property type="nucleotide sequence ID" value="XM_062901561.1"/>
</dbReference>
<protein>
    <submittedName>
        <fullName evidence="2">Uncharacterized protein</fullName>
    </submittedName>
</protein>
<comment type="caution">
    <text evidence="2">The sequence shown here is derived from an EMBL/GenBank/DDBJ whole genome shotgun (WGS) entry which is preliminary data.</text>
</comment>
<dbReference type="GeneID" id="87921091"/>
<reference evidence="2" key="1">
    <citation type="submission" date="2023-11" db="EMBL/GenBank/DDBJ databases">
        <title>The genome sequences of three competitors of mushroom-forming fungi.</title>
        <authorList>
            <person name="Beijen E."/>
            <person name="Ohm R.A."/>
        </authorList>
    </citation>
    <scope>NUCLEOTIDE SEQUENCE</scope>
    <source>
        <strain evidence="2">CBS 100526</strain>
    </source>
</reference>
<evidence type="ECO:0000313" key="2">
    <source>
        <dbReference type="EMBL" id="KAK4085665.1"/>
    </source>
</evidence>
<evidence type="ECO:0000313" key="3">
    <source>
        <dbReference type="Proteomes" id="UP001273209"/>
    </source>
</evidence>
<dbReference type="EMBL" id="JAWRVG010000001">
    <property type="protein sequence ID" value="KAK4085665.1"/>
    <property type="molecule type" value="Genomic_DNA"/>
</dbReference>
<dbReference type="AlphaFoldDB" id="A0AAE1IMC9"/>
<evidence type="ECO:0000256" key="1">
    <source>
        <dbReference type="SAM" id="MobiDB-lite"/>
    </source>
</evidence>
<proteinExistence type="predicted"/>